<dbReference type="RefSeq" id="WP_303645734.1">
    <property type="nucleotide sequence ID" value="NZ_JNFH02000119.1"/>
</dbReference>
<keyword evidence="4" id="KW-1185">Reference proteome</keyword>
<reference evidence="3 4" key="1">
    <citation type="journal article" date="2015" name="Genome Announc.">
        <title>Draft genome sequence of a Halorubrum H3 strain isolated from the burlinskoye salt lake (Altai Krai, Russia).</title>
        <authorList>
            <person name="Rozanov A.S."/>
            <person name="Bryanskaya A.V."/>
            <person name="Malup T.K."/>
            <person name="Kotenko A.V."/>
            <person name="Peltek S.E."/>
        </authorList>
    </citation>
    <scope>NUCLEOTIDE SEQUENCE [LARGE SCALE GENOMIC DNA]</scope>
    <source>
        <strain evidence="3 4">H3</strain>
    </source>
</reference>
<protein>
    <recommendedName>
        <fullName evidence="2">MOFRL domain-containing protein</fullName>
    </recommendedName>
</protein>
<dbReference type="Pfam" id="PF05161">
    <property type="entry name" value="MOFRL"/>
    <property type="match status" value="1"/>
</dbReference>
<evidence type="ECO:0000313" key="3">
    <source>
        <dbReference type="EMBL" id="KKF39088.1"/>
    </source>
</evidence>
<dbReference type="SUPFAM" id="SSF82544">
    <property type="entry name" value="GckA/TtuD-like"/>
    <property type="match status" value="1"/>
</dbReference>
<evidence type="ECO:0000313" key="4">
    <source>
        <dbReference type="Proteomes" id="UP000053331"/>
    </source>
</evidence>
<comment type="caution">
    <text evidence="3">The sequence shown here is derived from an EMBL/GenBank/DDBJ whole genome shotgun (WGS) entry which is preliminary data.</text>
</comment>
<evidence type="ECO:0000256" key="1">
    <source>
        <dbReference type="SAM" id="MobiDB-lite"/>
    </source>
</evidence>
<evidence type="ECO:0000259" key="2">
    <source>
        <dbReference type="Pfam" id="PF05161"/>
    </source>
</evidence>
<feature type="non-terminal residue" evidence="3">
    <location>
        <position position="1"/>
    </location>
</feature>
<feature type="compositionally biased region" description="Basic and acidic residues" evidence="1">
    <location>
        <begin position="11"/>
        <end position="23"/>
    </location>
</feature>
<gene>
    <name evidence="3" type="ORF">FK85_31300</name>
</gene>
<dbReference type="Proteomes" id="UP000053331">
    <property type="component" value="Unassembled WGS sequence"/>
</dbReference>
<name>A0A0F8BG69_9EURY</name>
<dbReference type="Gene3D" id="3.40.1480.10">
    <property type="entry name" value="MOFRL domain"/>
    <property type="match status" value="1"/>
</dbReference>
<feature type="region of interest" description="Disordered" evidence="1">
    <location>
        <begin position="1"/>
        <end position="39"/>
    </location>
</feature>
<dbReference type="InterPro" id="IPR007835">
    <property type="entry name" value="MOFRL"/>
</dbReference>
<accession>A0A0F8BG69</accession>
<feature type="domain" description="MOFRL" evidence="2">
    <location>
        <begin position="23"/>
        <end position="68"/>
    </location>
</feature>
<dbReference type="EMBL" id="JNFH02000119">
    <property type="protein sequence ID" value="KKF39088.1"/>
    <property type="molecule type" value="Genomic_DNA"/>
</dbReference>
<organism evidence="3 4">
    <name type="scientific">Halorubrum saccharovorum</name>
    <dbReference type="NCBI Taxonomy" id="2248"/>
    <lineage>
        <taxon>Archaea</taxon>
        <taxon>Methanobacteriati</taxon>
        <taxon>Methanobacteriota</taxon>
        <taxon>Stenosarchaea group</taxon>
        <taxon>Halobacteria</taxon>
        <taxon>Halobacteriales</taxon>
        <taxon>Haloferacaceae</taxon>
        <taxon>Halorubrum</taxon>
    </lineage>
</organism>
<proteinExistence type="predicted"/>
<sequence>GEAPPSLVASVDDRRDRRPDRRAGAIATRRRSTPTPLVDAFDRHDAYPLLDDASALLRTGPTGTNVNDLRAIVVEKRG</sequence>
<dbReference type="InterPro" id="IPR037035">
    <property type="entry name" value="GK-like_C_sf"/>
</dbReference>
<dbReference type="AlphaFoldDB" id="A0A0F8BG69"/>